<evidence type="ECO:0000313" key="2">
    <source>
        <dbReference type="EMBL" id="KAH7025926.1"/>
    </source>
</evidence>
<feature type="region of interest" description="Disordered" evidence="1">
    <location>
        <begin position="93"/>
        <end position="118"/>
    </location>
</feature>
<accession>A0A9P8XZV8</accession>
<dbReference type="GeneID" id="70186601"/>
<dbReference type="Proteomes" id="UP000756346">
    <property type="component" value="Unassembled WGS sequence"/>
</dbReference>
<gene>
    <name evidence="2" type="ORF">B0I36DRAFT_351865</name>
</gene>
<dbReference type="RefSeq" id="XP_046009143.1">
    <property type="nucleotide sequence ID" value="XM_046157055.1"/>
</dbReference>
<reference evidence="2" key="1">
    <citation type="journal article" date="2021" name="Nat. Commun.">
        <title>Genetic determinants of endophytism in the Arabidopsis root mycobiome.</title>
        <authorList>
            <person name="Mesny F."/>
            <person name="Miyauchi S."/>
            <person name="Thiergart T."/>
            <person name="Pickel B."/>
            <person name="Atanasova L."/>
            <person name="Karlsson M."/>
            <person name="Huettel B."/>
            <person name="Barry K.W."/>
            <person name="Haridas S."/>
            <person name="Chen C."/>
            <person name="Bauer D."/>
            <person name="Andreopoulos W."/>
            <person name="Pangilinan J."/>
            <person name="LaButti K."/>
            <person name="Riley R."/>
            <person name="Lipzen A."/>
            <person name="Clum A."/>
            <person name="Drula E."/>
            <person name="Henrissat B."/>
            <person name="Kohler A."/>
            <person name="Grigoriev I.V."/>
            <person name="Martin F.M."/>
            <person name="Hacquard S."/>
        </authorList>
    </citation>
    <scope>NUCLEOTIDE SEQUENCE</scope>
    <source>
        <strain evidence="2">MPI-CAGE-CH-0230</strain>
    </source>
</reference>
<evidence type="ECO:0000256" key="1">
    <source>
        <dbReference type="SAM" id="MobiDB-lite"/>
    </source>
</evidence>
<dbReference type="OrthoDB" id="4769439at2759"/>
<evidence type="ECO:0000313" key="3">
    <source>
        <dbReference type="Proteomes" id="UP000756346"/>
    </source>
</evidence>
<dbReference type="EMBL" id="JAGTJQ010000008">
    <property type="protein sequence ID" value="KAH7025926.1"/>
    <property type="molecule type" value="Genomic_DNA"/>
</dbReference>
<name>A0A9P8XZV8_9PEZI</name>
<keyword evidence="3" id="KW-1185">Reference proteome</keyword>
<dbReference type="AlphaFoldDB" id="A0A9P8XZV8"/>
<organism evidence="2 3">
    <name type="scientific">Microdochium trichocladiopsis</name>
    <dbReference type="NCBI Taxonomy" id="1682393"/>
    <lineage>
        <taxon>Eukaryota</taxon>
        <taxon>Fungi</taxon>
        <taxon>Dikarya</taxon>
        <taxon>Ascomycota</taxon>
        <taxon>Pezizomycotina</taxon>
        <taxon>Sordariomycetes</taxon>
        <taxon>Xylariomycetidae</taxon>
        <taxon>Xylariales</taxon>
        <taxon>Microdochiaceae</taxon>
        <taxon>Microdochium</taxon>
    </lineage>
</organism>
<sequence>MIGAILGFGSGGPGLGSPESRAGAGRVAQPVEALVVMGDKRHLVYKYTYQNTRHWSTERRVTPTMGTMALHQYLQAESKRWEAQQRLSNPYYKAQLEDSSSTTSTSEADMDDSRSVFSRPALSRCSSATSVASEDLDDGLHILPQPMLAAAGLQGITVYASLEDAVAQSNATLALQRAAEQQGRDIVVRRLVTPGKLYENEEDDDEIIEYDDDDEEAALAEGFATG</sequence>
<proteinExistence type="predicted"/>
<comment type="caution">
    <text evidence="2">The sequence shown here is derived from an EMBL/GenBank/DDBJ whole genome shotgun (WGS) entry which is preliminary data.</text>
</comment>
<protein>
    <submittedName>
        <fullName evidence="2">Uncharacterized protein</fullName>
    </submittedName>
</protein>